<comment type="caution">
    <text evidence="10">The sequence shown here is derived from an EMBL/GenBank/DDBJ whole genome shotgun (WGS) entry which is preliminary data.</text>
</comment>
<dbReference type="SUPFAM" id="SSF101152">
    <property type="entry name" value="Mob1/phocein"/>
    <property type="match status" value="1"/>
</dbReference>
<dbReference type="EMBL" id="VXIT01000002">
    <property type="protein sequence ID" value="KAA6414905.1"/>
    <property type="molecule type" value="Genomic_DNA"/>
</dbReference>
<evidence type="ECO:0000256" key="2">
    <source>
        <dbReference type="ARBA" id="ARBA00007046"/>
    </source>
</evidence>
<comment type="similarity">
    <text evidence="2">Belongs to the ATPase delta chain family.</text>
</comment>
<comment type="subcellular location">
    <subcellularLocation>
        <location evidence="1">Membrane</location>
    </subcellularLocation>
</comment>
<organism evidence="10 11">
    <name type="scientific">Lasallia pustulata</name>
    <dbReference type="NCBI Taxonomy" id="136370"/>
    <lineage>
        <taxon>Eukaryota</taxon>
        <taxon>Fungi</taxon>
        <taxon>Dikarya</taxon>
        <taxon>Ascomycota</taxon>
        <taxon>Pezizomycotina</taxon>
        <taxon>Lecanoromycetes</taxon>
        <taxon>OSLEUM clade</taxon>
        <taxon>Umbilicariomycetidae</taxon>
        <taxon>Umbilicariales</taxon>
        <taxon>Umbilicariaceae</taxon>
        <taxon>Lasallia</taxon>
    </lineage>
</organism>
<dbReference type="InterPro" id="IPR036703">
    <property type="entry name" value="MOB_kinase_act_sf"/>
</dbReference>
<dbReference type="GO" id="GO:0046933">
    <property type="term" value="F:proton-transporting ATP synthase activity, rotational mechanism"/>
    <property type="evidence" value="ECO:0007669"/>
    <property type="project" value="InterPro"/>
</dbReference>
<reference evidence="10 11" key="1">
    <citation type="submission" date="2019-09" db="EMBL/GenBank/DDBJ databases">
        <title>The hologenome of the rock-dwelling lichen Lasallia pustulata.</title>
        <authorList>
            <person name="Greshake Tzovaras B."/>
            <person name="Segers F."/>
            <person name="Bicker A."/>
            <person name="Dal Grande F."/>
            <person name="Otte J."/>
            <person name="Hankeln T."/>
            <person name="Schmitt I."/>
            <person name="Ebersberger I."/>
        </authorList>
    </citation>
    <scope>NUCLEOTIDE SEQUENCE [LARGE SCALE GENOMIC DNA]</scope>
    <source>
        <strain evidence="10">A1-1</strain>
    </source>
</reference>
<evidence type="ECO:0000256" key="3">
    <source>
        <dbReference type="ARBA" id="ARBA00014723"/>
    </source>
</evidence>
<keyword evidence="6" id="KW-0406">Ion transport</keyword>
<evidence type="ECO:0000256" key="6">
    <source>
        <dbReference type="ARBA" id="ARBA00023065"/>
    </source>
</evidence>
<evidence type="ECO:0000313" key="11">
    <source>
        <dbReference type="Proteomes" id="UP000324767"/>
    </source>
</evidence>
<evidence type="ECO:0000256" key="9">
    <source>
        <dbReference type="PIRSR" id="PIRSR605301-1"/>
    </source>
</evidence>
<feature type="binding site" evidence="9">
    <location>
        <position position="81"/>
    </location>
    <ligand>
        <name>Zn(2+)</name>
        <dbReference type="ChEBI" id="CHEBI:29105"/>
    </ligand>
</feature>
<keyword evidence="9" id="KW-0479">Metal-binding</keyword>
<evidence type="ECO:0000256" key="1">
    <source>
        <dbReference type="ARBA" id="ARBA00004370"/>
    </source>
</evidence>
<dbReference type="AlphaFoldDB" id="A0A5M8Q0L3"/>
<evidence type="ECO:0000256" key="5">
    <source>
        <dbReference type="ARBA" id="ARBA00022781"/>
    </source>
</evidence>
<dbReference type="InterPro" id="IPR000711">
    <property type="entry name" value="ATPase_OSCP/dsu"/>
</dbReference>
<dbReference type="Pfam" id="PF00213">
    <property type="entry name" value="OSCP"/>
    <property type="match status" value="1"/>
</dbReference>
<dbReference type="InterPro" id="IPR005301">
    <property type="entry name" value="MOB_kinase_act_fam"/>
</dbReference>
<gene>
    <name evidence="10" type="ORF">FRX48_01655</name>
</gene>
<feature type="binding site" evidence="9">
    <location>
        <position position="163"/>
    </location>
    <ligand>
        <name>Zn(2+)</name>
        <dbReference type="ChEBI" id="CHEBI:29105"/>
    </ligand>
</feature>
<keyword evidence="10" id="KW-0808">Transferase</keyword>
<dbReference type="PRINTS" id="PR00125">
    <property type="entry name" value="ATPASEDELTA"/>
</dbReference>
<dbReference type="SMART" id="SM01388">
    <property type="entry name" value="Mob1_phocein"/>
    <property type="match status" value="1"/>
</dbReference>
<keyword evidence="8" id="KW-0066">ATP synthesis</keyword>
<feature type="binding site" evidence="9">
    <location>
        <position position="168"/>
    </location>
    <ligand>
        <name>Zn(2+)</name>
        <dbReference type="ChEBI" id="CHEBI:29105"/>
    </ligand>
</feature>
<dbReference type="NCBIfam" id="TIGR01145">
    <property type="entry name" value="ATP_synt_delta"/>
    <property type="match status" value="1"/>
</dbReference>
<keyword evidence="5" id="KW-0375">Hydrogen ion transport</keyword>
<feature type="binding site" evidence="9">
    <location>
        <position position="86"/>
    </location>
    <ligand>
        <name>Zn(2+)</name>
        <dbReference type="ChEBI" id="CHEBI:29105"/>
    </ligand>
</feature>
<proteinExistence type="inferred from homology"/>
<dbReference type="GO" id="GO:0016020">
    <property type="term" value="C:membrane"/>
    <property type="evidence" value="ECO:0007669"/>
    <property type="project" value="UniProtKB-SubCell"/>
</dbReference>
<dbReference type="HAMAP" id="MF_01416">
    <property type="entry name" value="ATP_synth_delta_bact"/>
    <property type="match status" value="1"/>
</dbReference>
<dbReference type="Gene3D" id="1.10.520.20">
    <property type="entry name" value="N-terminal domain of the delta subunit of the F1F0-ATP synthase"/>
    <property type="match status" value="1"/>
</dbReference>
<evidence type="ECO:0000256" key="7">
    <source>
        <dbReference type="ARBA" id="ARBA00023136"/>
    </source>
</evidence>
<dbReference type="Gene3D" id="1.20.140.30">
    <property type="entry name" value="MOB kinase activator"/>
    <property type="match status" value="1"/>
</dbReference>
<keyword evidence="9" id="KW-0862">Zinc</keyword>
<sequence length="549" mass="60353">MASFITTINARTRSQFKPRNANKGTSSYQLRQFAEATLGNGSLRKAVKLPEGEDLNEWLAVNVVDFYNQINLLYGTITEFCSPQSCPEMKATEEFEYLWQDSETFRRPTKMPAPEYIEHLMAWVQSNIDNEQMFPSRIGVAFPKAFPPLIRQLFKRLYRVYAHMYCHHYPVVVQLGLEPHLNTSFKHYVLFIDEHSLASGKDFWGPLGDLLPPAEKVTIRLTTEQAGPKDHPSNPIPQLPPPATQLYSTPPANPPHLHPPCLPPSPPHRLARRRRSRLPPAAAAFASPLARPYAQAADSKPPVAVYGIDGTYASALYTAAAKTSALDSTAKSIAALAEVFKKDAKLPLILTAPTLSPGDKAQIVQELQRHMGGVDKGDTVRNFLKTLAENNRLGILEGVCEKFAVLMGAARGEVELVVTSAARLDGKTLQRLEAAVAKSEYSQGKKLKVITKVNPDIMGGLVVEIGDRTIDLSVSSRISKMNKLLTDAFKTSADGCETNVRQRPTGHRSPELGEVCGQAAISEAGRNTVISKALNNSSSRSFYLDSIVI</sequence>
<dbReference type="PROSITE" id="PS00389">
    <property type="entry name" value="ATPASE_DELTA"/>
    <property type="match status" value="1"/>
</dbReference>
<evidence type="ECO:0000256" key="8">
    <source>
        <dbReference type="ARBA" id="ARBA00023310"/>
    </source>
</evidence>
<dbReference type="PANTHER" id="PTHR22599">
    <property type="entry name" value="MPS ONE BINDER KINASE ACTIVATOR-LIKE MOB"/>
    <property type="match status" value="1"/>
</dbReference>
<protein>
    <recommendedName>
        <fullName evidence="3">ATP synthase subunit 5, mitochondrial</fullName>
    </recommendedName>
</protein>
<dbReference type="GO" id="GO:0016301">
    <property type="term" value="F:kinase activity"/>
    <property type="evidence" value="ECO:0007669"/>
    <property type="project" value="UniProtKB-KW"/>
</dbReference>
<dbReference type="InterPro" id="IPR020781">
    <property type="entry name" value="ATPase_OSCP/d_CS"/>
</dbReference>
<dbReference type="Pfam" id="PF03637">
    <property type="entry name" value="Mob1_phocein"/>
    <property type="match status" value="1"/>
</dbReference>
<name>A0A5M8Q0L3_9LECA</name>
<evidence type="ECO:0000256" key="4">
    <source>
        <dbReference type="ARBA" id="ARBA00022448"/>
    </source>
</evidence>
<keyword evidence="4" id="KW-0813">Transport</keyword>
<evidence type="ECO:0000313" key="10">
    <source>
        <dbReference type="EMBL" id="KAA6414905.1"/>
    </source>
</evidence>
<accession>A0A5M8Q0L3</accession>
<keyword evidence="10" id="KW-0418">Kinase</keyword>
<dbReference type="OrthoDB" id="8170117at2759"/>
<dbReference type="InterPro" id="IPR026015">
    <property type="entry name" value="ATP_synth_OSCP/delta_N_sf"/>
</dbReference>
<dbReference type="SUPFAM" id="SSF47928">
    <property type="entry name" value="N-terminal domain of the delta subunit of the F1F0-ATP synthase"/>
    <property type="match status" value="1"/>
</dbReference>
<keyword evidence="7" id="KW-0472">Membrane</keyword>
<dbReference type="Proteomes" id="UP000324767">
    <property type="component" value="Unassembled WGS sequence"/>
</dbReference>